<dbReference type="HOGENOM" id="CLU_691699_0_0_1"/>
<evidence type="ECO:0000313" key="4">
    <source>
        <dbReference type="EMBL" id="EED93580.1"/>
    </source>
</evidence>
<accession>B8BWS3</accession>
<organism evidence="4 5">
    <name type="scientific">Thalassiosira pseudonana</name>
    <name type="common">Marine diatom</name>
    <name type="synonym">Cyclotella nana</name>
    <dbReference type="NCBI Taxonomy" id="35128"/>
    <lineage>
        <taxon>Eukaryota</taxon>
        <taxon>Sar</taxon>
        <taxon>Stramenopiles</taxon>
        <taxon>Ochrophyta</taxon>
        <taxon>Bacillariophyta</taxon>
        <taxon>Coscinodiscophyceae</taxon>
        <taxon>Thalassiosirophycidae</taxon>
        <taxon>Thalassiosirales</taxon>
        <taxon>Thalassiosiraceae</taxon>
        <taxon>Thalassiosira</taxon>
    </lineage>
</organism>
<evidence type="ECO:0000256" key="3">
    <source>
        <dbReference type="SAM" id="SignalP"/>
    </source>
</evidence>
<dbReference type="Proteomes" id="UP000001449">
    <property type="component" value="Chromosome 3"/>
</dbReference>
<feature type="region of interest" description="Disordered" evidence="1">
    <location>
        <begin position="257"/>
        <end position="362"/>
    </location>
</feature>
<feature type="compositionally biased region" description="Acidic residues" evidence="1">
    <location>
        <begin position="327"/>
        <end position="357"/>
    </location>
</feature>
<dbReference type="PaxDb" id="35128-Thaps21594"/>
<dbReference type="GeneID" id="7442438"/>
<feature type="signal peptide" evidence="3">
    <location>
        <begin position="1"/>
        <end position="25"/>
    </location>
</feature>
<feature type="compositionally biased region" description="Acidic residues" evidence="1">
    <location>
        <begin position="158"/>
        <end position="178"/>
    </location>
</feature>
<reference evidence="4 5" key="1">
    <citation type="journal article" date="2004" name="Science">
        <title>The genome of the diatom Thalassiosira pseudonana: ecology, evolution, and metabolism.</title>
        <authorList>
            <person name="Armbrust E.V."/>
            <person name="Berges J.A."/>
            <person name="Bowler C."/>
            <person name="Green B.R."/>
            <person name="Martinez D."/>
            <person name="Putnam N.H."/>
            <person name="Zhou S."/>
            <person name="Allen A.E."/>
            <person name="Apt K.E."/>
            <person name="Bechner M."/>
            <person name="Brzezinski M.A."/>
            <person name="Chaal B.K."/>
            <person name="Chiovitti A."/>
            <person name="Davis A.K."/>
            <person name="Demarest M.S."/>
            <person name="Detter J.C."/>
            <person name="Glavina T."/>
            <person name="Goodstein D."/>
            <person name="Hadi M.Z."/>
            <person name="Hellsten U."/>
            <person name="Hildebrand M."/>
            <person name="Jenkins B.D."/>
            <person name="Jurka J."/>
            <person name="Kapitonov V.V."/>
            <person name="Kroger N."/>
            <person name="Lau W.W."/>
            <person name="Lane T.W."/>
            <person name="Larimer F.W."/>
            <person name="Lippmeier J.C."/>
            <person name="Lucas S."/>
            <person name="Medina M."/>
            <person name="Montsant A."/>
            <person name="Obornik M."/>
            <person name="Parker M.S."/>
            <person name="Palenik B."/>
            <person name="Pazour G.J."/>
            <person name="Richardson P.M."/>
            <person name="Rynearson T.A."/>
            <person name="Saito M.A."/>
            <person name="Schwartz D.C."/>
            <person name="Thamatrakoln K."/>
            <person name="Valentin K."/>
            <person name="Vardi A."/>
            <person name="Wilkerson F.P."/>
            <person name="Rokhsar D.S."/>
        </authorList>
    </citation>
    <scope>NUCLEOTIDE SEQUENCE [LARGE SCALE GENOMIC DNA]</scope>
    <source>
        <strain evidence="4 5">CCMP1335</strain>
    </source>
</reference>
<dbReference type="KEGG" id="tps:THAPSDRAFT_21594"/>
<evidence type="ECO:0000313" key="5">
    <source>
        <dbReference type="Proteomes" id="UP000001449"/>
    </source>
</evidence>
<proteinExistence type="predicted"/>
<evidence type="ECO:0000256" key="1">
    <source>
        <dbReference type="SAM" id="MobiDB-lite"/>
    </source>
</evidence>
<reference evidence="4 5" key="2">
    <citation type="journal article" date="2008" name="Nature">
        <title>The Phaeodactylum genome reveals the evolutionary history of diatom genomes.</title>
        <authorList>
            <person name="Bowler C."/>
            <person name="Allen A.E."/>
            <person name="Badger J.H."/>
            <person name="Grimwood J."/>
            <person name="Jabbari K."/>
            <person name="Kuo A."/>
            <person name="Maheswari U."/>
            <person name="Martens C."/>
            <person name="Maumus F."/>
            <person name="Otillar R.P."/>
            <person name="Rayko E."/>
            <person name="Salamov A."/>
            <person name="Vandepoele K."/>
            <person name="Beszteri B."/>
            <person name="Gruber A."/>
            <person name="Heijde M."/>
            <person name="Katinka M."/>
            <person name="Mock T."/>
            <person name="Valentin K."/>
            <person name="Verret F."/>
            <person name="Berges J.A."/>
            <person name="Brownlee C."/>
            <person name="Cadoret J.P."/>
            <person name="Chiovitti A."/>
            <person name="Choi C.J."/>
            <person name="Coesel S."/>
            <person name="De Martino A."/>
            <person name="Detter J.C."/>
            <person name="Durkin C."/>
            <person name="Falciatore A."/>
            <person name="Fournet J."/>
            <person name="Haruta M."/>
            <person name="Huysman M.J."/>
            <person name="Jenkins B.D."/>
            <person name="Jiroutova K."/>
            <person name="Jorgensen R.E."/>
            <person name="Joubert Y."/>
            <person name="Kaplan A."/>
            <person name="Kroger N."/>
            <person name="Kroth P.G."/>
            <person name="La Roche J."/>
            <person name="Lindquist E."/>
            <person name="Lommer M."/>
            <person name="Martin-Jezequel V."/>
            <person name="Lopez P.J."/>
            <person name="Lucas S."/>
            <person name="Mangogna M."/>
            <person name="McGinnis K."/>
            <person name="Medlin L.K."/>
            <person name="Montsant A."/>
            <person name="Oudot-Le Secq M.P."/>
            <person name="Napoli C."/>
            <person name="Obornik M."/>
            <person name="Parker M.S."/>
            <person name="Petit J.L."/>
            <person name="Porcel B.M."/>
            <person name="Poulsen N."/>
            <person name="Robison M."/>
            <person name="Rychlewski L."/>
            <person name="Rynearson T.A."/>
            <person name="Schmutz J."/>
            <person name="Shapiro H."/>
            <person name="Siaut M."/>
            <person name="Stanley M."/>
            <person name="Sussman M.R."/>
            <person name="Taylor A.R."/>
            <person name="Vardi A."/>
            <person name="von Dassow P."/>
            <person name="Vyverman W."/>
            <person name="Willis A."/>
            <person name="Wyrwicz L.S."/>
            <person name="Rokhsar D.S."/>
            <person name="Weissenbach J."/>
            <person name="Armbrust E.V."/>
            <person name="Green B.R."/>
            <person name="Van de Peer Y."/>
            <person name="Grigoriev I.V."/>
        </authorList>
    </citation>
    <scope>NUCLEOTIDE SEQUENCE [LARGE SCALE GENOMIC DNA]</scope>
    <source>
        <strain evidence="4 5">CCMP1335</strain>
    </source>
</reference>
<feature type="region of interest" description="Disordered" evidence="1">
    <location>
        <begin position="158"/>
        <end position="212"/>
    </location>
</feature>
<protein>
    <recommendedName>
        <fullName evidence="6">EF-hand domain-containing protein</fullName>
    </recommendedName>
</protein>
<name>B8BWS3_THAPS</name>
<evidence type="ECO:0008006" key="6">
    <source>
        <dbReference type="Google" id="ProtNLM"/>
    </source>
</evidence>
<keyword evidence="2" id="KW-0472">Membrane</keyword>
<evidence type="ECO:0000256" key="2">
    <source>
        <dbReference type="SAM" id="Phobius"/>
    </source>
</evidence>
<feature type="compositionally biased region" description="Polar residues" evidence="1">
    <location>
        <begin position="375"/>
        <end position="386"/>
    </location>
</feature>
<keyword evidence="5" id="KW-1185">Reference proteome</keyword>
<gene>
    <name evidence="4" type="ORF">THAPSDRAFT_21594</name>
</gene>
<feature type="chain" id="PRO_5002869084" description="EF-hand domain-containing protein" evidence="3">
    <location>
        <begin position="26"/>
        <end position="399"/>
    </location>
</feature>
<keyword evidence="2" id="KW-1133">Transmembrane helix</keyword>
<dbReference type="EMBL" id="CM000640">
    <property type="protein sequence ID" value="EED93580.1"/>
    <property type="molecule type" value="Genomic_DNA"/>
</dbReference>
<keyword evidence="2" id="KW-0812">Transmembrane</keyword>
<keyword evidence="3" id="KW-0732">Signal</keyword>
<feature type="compositionally biased region" description="Low complexity" evidence="1">
    <location>
        <begin position="179"/>
        <end position="188"/>
    </location>
</feature>
<feature type="region of interest" description="Disordered" evidence="1">
    <location>
        <begin position="375"/>
        <end position="399"/>
    </location>
</feature>
<feature type="compositionally biased region" description="Basic and acidic residues" evidence="1">
    <location>
        <begin position="288"/>
        <end position="303"/>
    </location>
</feature>
<feature type="transmembrane region" description="Helical" evidence="2">
    <location>
        <begin position="220"/>
        <end position="240"/>
    </location>
</feature>
<dbReference type="AlphaFoldDB" id="B8BWS3"/>
<sequence length="399" mass="42912">MRTFYTSNLLSLSLLFLSSSTITNSQGFASSNSSYTTDQCDEWLSAALTSDTDASSGLSEDEFYNLLSSISTPSYIAEYFSTFDTFADLPWIVRVVHKTLACNCVRLGEGEDCCEGEDAEIILDGLDSVEIRNDLQNEYRNFVCQQIGFVAAQIPVPVEEENDTTTDSDLSTEIESETDGLSSETTDSTTEEDTISSSKVIDDATTNDDDNNNNGLSSGAIAGITFVVLAALLAASVIIVHRRKAEENQRLQEFAGGAAKEEDLESGDGSPSQPPREVVGKSIGTGVVEEKGTETVVETKEEGLQLPEAVTAPPQTPIEEKKVDSDNQAENESDDDSSVVSVEDDNVNESILEENAEEEKTTVASTLAAMGVASTLFSPRSGNSPQAKKPFEEDDSRLT</sequence>
<dbReference type="RefSeq" id="XP_002288144.1">
    <property type="nucleotide sequence ID" value="XM_002288108.1"/>
</dbReference>
<dbReference type="InParanoid" id="B8BWS3"/>
<dbReference type="eggNOG" id="ENOG502R35G">
    <property type="taxonomic scope" value="Eukaryota"/>
</dbReference>